<keyword evidence="2" id="KW-1185">Reference proteome</keyword>
<protein>
    <submittedName>
        <fullName evidence="1">Thiamine biosynthesis protein ThiS</fullName>
    </submittedName>
</protein>
<accession>A0A2Z6EUT6</accession>
<name>A0A2Z6EUT6_9BURK</name>
<evidence type="ECO:0000313" key="2">
    <source>
        <dbReference type="Proteomes" id="UP000282597"/>
    </source>
</evidence>
<dbReference type="SUPFAM" id="SSF54285">
    <property type="entry name" value="MoaD/ThiS"/>
    <property type="match status" value="1"/>
</dbReference>
<dbReference type="InterPro" id="IPR016155">
    <property type="entry name" value="Mopterin_synth/thiamin_S_b"/>
</dbReference>
<gene>
    <name evidence="1" type="ORF">MCB1EB_0995</name>
</gene>
<dbReference type="Proteomes" id="UP000282597">
    <property type="component" value="Chromosome"/>
</dbReference>
<dbReference type="Pfam" id="PF02597">
    <property type="entry name" value="ThiS"/>
    <property type="match status" value="1"/>
</dbReference>
<dbReference type="InterPro" id="IPR012675">
    <property type="entry name" value="Beta-grasp_dom_sf"/>
</dbReference>
<dbReference type="InterPro" id="IPR010035">
    <property type="entry name" value="Thi_S"/>
</dbReference>
<proteinExistence type="predicted"/>
<dbReference type="KEGG" id="mcys:MCB1EB_0995"/>
<sequence length="65" mass="7098">MQIMINQRPFELLQGASLDDALEAFAAHPPFAAAVNGVFVAQRDYPQHLLKDGDYIDVVQPVMGG</sequence>
<dbReference type="EMBL" id="AP018150">
    <property type="protein sequence ID" value="BBE09156.1"/>
    <property type="molecule type" value="Genomic_DNA"/>
</dbReference>
<organism evidence="1 2">
    <name type="scientific">Mycoavidus cysteinexigens</name>
    <dbReference type="NCBI Taxonomy" id="1553431"/>
    <lineage>
        <taxon>Bacteria</taxon>
        <taxon>Pseudomonadati</taxon>
        <taxon>Pseudomonadota</taxon>
        <taxon>Betaproteobacteria</taxon>
        <taxon>Burkholderiales</taxon>
        <taxon>Burkholderiaceae</taxon>
        <taxon>Mycoavidus</taxon>
    </lineage>
</organism>
<dbReference type="NCBIfam" id="TIGR01683">
    <property type="entry name" value="thiS"/>
    <property type="match status" value="1"/>
</dbReference>
<reference evidence="1 2" key="1">
    <citation type="journal article" date="2018" name="Microbes Environ.">
        <title>Comparative Genomic Insights into Endofungal Lifestyles of Two Bacterial Endosymbionts, Mycoavidus cysteinexigens and Burkholderia rhizoxinica.</title>
        <authorList>
            <person name="Sharmin D."/>
            <person name="Guo Y."/>
            <person name="Nishizawa T."/>
            <person name="Ohshima S."/>
            <person name="Sato Y."/>
            <person name="Takashima Y."/>
            <person name="Narisawa K."/>
            <person name="Ohta H."/>
        </authorList>
    </citation>
    <scope>NUCLEOTIDE SEQUENCE [LARGE SCALE GENOMIC DNA]</scope>
    <source>
        <strain evidence="1 2">B1-EB</strain>
    </source>
</reference>
<evidence type="ECO:0000313" key="1">
    <source>
        <dbReference type="EMBL" id="BBE09156.1"/>
    </source>
</evidence>
<dbReference type="AlphaFoldDB" id="A0A2Z6EUT6"/>
<dbReference type="Gene3D" id="3.10.20.30">
    <property type="match status" value="1"/>
</dbReference>
<dbReference type="InterPro" id="IPR003749">
    <property type="entry name" value="ThiS/MoaD-like"/>
</dbReference>